<organism evidence="2 3">
    <name type="scientific">Serendipita vermifera MAFF 305830</name>
    <dbReference type="NCBI Taxonomy" id="933852"/>
    <lineage>
        <taxon>Eukaryota</taxon>
        <taxon>Fungi</taxon>
        <taxon>Dikarya</taxon>
        <taxon>Basidiomycota</taxon>
        <taxon>Agaricomycotina</taxon>
        <taxon>Agaricomycetes</taxon>
        <taxon>Sebacinales</taxon>
        <taxon>Serendipitaceae</taxon>
        <taxon>Serendipita</taxon>
    </lineage>
</organism>
<feature type="region of interest" description="Disordered" evidence="1">
    <location>
        <begin position="216"/>
        <end position="241"/>
    </location>
</feature>
<evidence type="ECO:0000256" key="1">
    <source>
        <dbReference type="SAM" id="MobiDB-lite"/>
    </source>
</evidence>
<dbReference type="HOGENOM" id="CLU_1152353_0_0_1"/>
<reference evidence="3" key="2">
    <citation type="submission" date="2015-01" db="EMBL/GenBank/DDBJ databases">
        <title>Evolutionary Origins and Diversification of the Mycorrhizal Mutualists.</title>
        <authorList>
            <consortium name="DOE Joint Genome Institute"/>
            <consortium name="Mycorrhizal Genomics Consortium"/>
            <person name="Kohler A."/>
            <person name="Kuo A."/>
            <person name="Nagy L.G."/>
            <person name="Floudas D."/>
            <person name="Copeland A."/>
            <person name="Barry K.W."/>
            <person name="Cichocki N."/>
            <person name="Veneault-Fourrey C."/>
            <person name="LaButti K."/>
            <person name="Lindquist E.A."/>
            <person name="Lipzen A."/>
            <person name="Lundell T."/>
            <person name="Morin E."/>
            <person name="Murat C."/>
            <person name="Riley R."/>
            <person name="Ohm R."/>
            <person name="Sun H."/>
            <person name="Tunlid A."/>
            <person name="Henrissat B."/>
            <person name="Grigoriev I.V."/>
            <person name="Hibbett D.S."/>
            <person name="Martin F."/>
        </authorList>
    </citation>
    <scope>NUCLEOTIDE SEQUENCE [LARGE SCALE GENOMIC DNA]</scope>
    <source>
        <strain evidence="3">MAFF 305830</strain>
    </source>
</reference>
<evidence type="ECO:0000313" key="3">
    <source>
        <dbReference type="Proteomes" id="UP000054097"/>
    </source>
</evidence>
<sequence>MAAADSAEPIVDSDEESGESREATPSVPAPSLNRPDEPITSIKRAVGLPWQGNAKSLKKFEADVTRRAIIKYSRDSPIDWNLLASDKVAEENKDPGHWLSCHRAVVKEHWDRLSDKEKHVYMEMALEDINKEALEPSSKRVKKALRRFNRVSTQEVKNNLVSMAVVWAPGIAKMGQTSLQCTTLPGKPDFEEWLHDEHPEHAALFTELLAGYGGALSQGRCQSKPQEARQQQQRRRRRRRR</sequence>
<dbReference type="AlphaFoldDB" id="A0A0C3AK33"/>
<dbReference type="EMBL" id="KN824589">
    <property type="protein sequence ID" value="KIM19646.1"/>
    <property type="molecule type" value="Genomic_DNA"/>
</dbReference>
<name>A0A0C3AK33_SERVB</name>
<protein>
    <submittedName>
        <fullName evidence="2">Uncharacterized protein</fullName>
    </submittedName>
</protein>
<evidence type="ECO:0000313" key="2">
    <source>
        <dbReference type="EMBL" id="KIM19646.1"/>
    </source>
</evidence>
<feature type="region of interest" description="Disordered" evidence="1">
    <location>
        <begin position="1"/>
        <end position="40"/>
    </location>
</feature>
<keyword evidence="3" id="KW-1185">Reference proteome</keyword>
<gene>
    <name evidence="2" type="ORF">M408DRAFT_196203</name>
</gene>
<accession>A0A0C3AK33</accession>
<proteinExistence type="predicted"/>
<dbReference type="Proteomes" id="UP000054097">
    <property type="component" value="Unassembled WGS sequence"/>
</dbReference>
<feature type="compositionally biased region" description="Basic residues" evidence="1">
    <location>
        <begin position="232"/>
        <end position="241"/>
    </location>
</feature>
<reference evidence="2 3" key="1">
    <citation type="submission" date="2014-04" db="EMBL/GenBank/DDBJ databases">
        <authorList>
            <consortium name="DOE Joint Genome Institute"/>
            <person name="Kuo A."/>
            <person name="Zuccaro A."/>
            <person name="Kohler A."/>
            <person name="Nagy L.G."/>
            <person name="Floudas D."/>
            <person name="Copeland A."/>
            <person name="Barry K.W."/>
            <person name="Cichocki N."/>
            <person name="Veneault-Fourrey C."/>
            <person name="LaButti K."/>
            <person name="Lindquist E.A."/>
            <person name="Lipzen A."/>
            <person name="Lundell T."/>
            <person name="Morin E."/>
            <person name="Murat C."/>
            <person name="Sun H."/>
            <person name="Tunlid A."/>
            <person name="Henrissat B."/>
            <person name="Grigoriev I.V."/>
            <person name="Hibbett D.S."/>
            <person name="Martin F."/>
            <person name="Nordberg H.P."/>
            <person name="Cantor M.N."/>
            <person name="Hua S.X."/>
        </authorList>
    </citation>
    <scope>NUCLEOTIDE SEQUENCE [LARGE SCALE GENOMIC DNA]</scope>
    <source>
        <strain evidence="2 3">MAFF 305830</strain>
    </source>
</reference>